<dbReference type="GO" id="GO:0070006">
    <property type="term" value="F:metalloaminopeptidase activity"/>
    <property type="evidence" value="ECO:0007669"/>
    <property type="project" value="InterPro"/>
</dbReference>
<dbReference type="InterPro" id="IPR002467">
    <property type="entry name" value="Pept_M24A_MAP1"/>
</dbReference>
<evidence type="ECO:0000313" key="7">
    <source>
        <dbReference type="EMBL" id="CAB4370595.1"/>
    </source>
</evidence>
<dbReference type="SUPFAM" id="SSF55920">
    <property type="entry name" value="Creatinase/aminopeptidase"/>
    <property type="match status" value="1"/>
</dbReference>
<evidence type="ECO:0000313" key="9">
    <source>
        <dbReference type="EMBL" id="CAB4624864.1"/>
    </source>
</evidence>
<protein>
    <submittedName>
        <fullName evidence="13">Unannotated protein</fullName>
    </submittedName>
</protein>
<dbReference type="SUPFAM" id="SSF103642">
    <property type="entry name" value="Sec-C motif"/>
    <property type="match status" value="1"/>
</dbReference>
<dbReference type="PRINTS" id="PR00599">
    <property type="entry name" value="MAPEPTIDASE"/>
</dbReference>
<dbReference type="PANTHER" id="PTHR43330">
    <property type="entry name" value="METHIONINE AMINOPEPTIDASE"/>
    <property type="match status" value="1"/>
</dbReference>
<dbReference type="Gene3D" id="3.10.450.50">
    <property type="match status" value="1"/>
</dbReference>
<dbReference type="PROSITE" id="PS00680">
    <property type="entry name" value="MAP_1"/>
    <property type="match status" value="1"/>
</dbReference>
<evidence type="ECO:0000313" key="12">
    <source>
        <dbReference type="EMBL" id="CAB4975359.1"/>
    </source>
</evidence>
<evidence type="ECO:0000256" key="4">
    <source>
        <dbReference type="ARBA" id="ARBA00022801"/>
    </source>
</evidence>
<keyword evidence="4" id="KW-0378">Hydrolase</keyword>
<proteinExistence type="inferred from homology"/>
<dbReference type="EMBL" id="CAFBRD010000205">
    <property type="protein sequence ID" value="CAB5078920.1"/>
    <property type="molecule type" value="Genomic_DNA"/>
</dbReference>
<evidence type="ECO:0000313" key="6">
    <source>
        <dbReference type="EMBL" id="CAB4345994.1"/>
    </source>
</evidence>
<dbReference type="Pfam" id="PF02810">
    <property type="entry name" value="SEC-C"/>
    <property type="match status" value="1"/>
</dbReference>
<keyword evidence="3" id="KW-0479">Metal-binding</keyword>
<dbReference type="EMBL" id="CAESAL010000086">
    <property type="protein sequence ID" value="CAB4345994.1"/>
    <property type="molecule type" value="Genomic_DNA"/>
</dbReference>
<evidence type="ECO:0000313" key="10">
    <source>
        <dbReference type="EMBL" id="CAB4718616.1"/>
    </source>
</evidence>
<dbReference type="PANTHER" id="PTHR43330:SF8">
    <property type="entry name" value="METHIONINE AMINOPEPTIDASE 1D, MITOCHONDRIAL"/>
    <property type="match status" value="1"/>
</dbReference>
<dbReference type="Pfam" id="PF00557">
    <property type="entry name" value="Peptidase_M24"/>
    <property type="match status" value="1"/>
</dbReference>
<dbReference type="EMBL" id="CAEZXY010000088">
    <property type="protein sequence ID" value="CAB4718616.1"/>
    <property type="molecule type" value="Genomic_DNA"/>
</dbReference>
<dbReference type="EMBL" id="CAFBOK010000029">
    <property type="protein sequence ID" value="CAB4975359.1"/>
    <property type="molecule type" value="Genomic_DNA"/>
</dbReference>
<keyword evidence="1" id="KW-0031">Aminopeptidase</keyword>
<dbReference type="EMBL" id="CAEUNJ010000009">
    <property type="protein sequence ID" value="CAB4370595.1"/>
    <property type="molecule type" value="Genomic_DNA"/>
</dbReference>
<organism evidence="13">
    <name type="scientific">freshwater metagenome</name>
    <dbReference type="NCBI Taxonomy" id="449393"/>
    <lineage>
        <taxon>unclassified sequences</taxon>
        <taxon>metagenomes</taxon>
        <taxon>ecological metagenomes</taxon>
    </lineage>
</organism>
<dbReference type="EMBL" id="CAFBNJ010000017">
    <property type="protein sequence ID" value="CAB4945648.1"/>
    <property type="molecule type" value="Genomic_DNA"/>
</dbReference>
<name>A0A6J7VLJ0_9ZZZZ</name>
<dbReference type="InterPro" id="IPR001714">
    <property type="entry name" value="Pept_M24_MAP"/>
</dbReference>
<dbReference type="InterPro" id="IPR000994">
    <property type="entry name" value="Pept_M24"/>
</dbReference>
<dbReference type="NCBIfam" id="TIGR00500">
    <property type="entry name" value="met_pdase_I"/>
    <property type="match status" value="1"/>
</dbReference>
<evidence type="ECO:0000256" key="3">
    <source>
        <dbReference type="ARBA" id="ARBA00022723"/>
    </source>
</evidence>
<dbReference type="InterPro" id="IPR004027">
    <property type="entry name" value="SEC_C_motif"/>
</dbReference>
<dbReference type="Gene3D" id="3.90.230.10">
    <property type="entry name" value="Creatinase/methionine aminopeptidase superfamily"/>
    <property type="match status" value="1"/>
</dbReference>
<dbReference type="InterPro" id="IPR036005">
    <property type="entry name" value="Creatinase/aminopeptidase-like"/>
</dbReference>
<sequence length="306" mass="33540">MLKANDPCWCGSGQKFKRCHRDAKQQLQPGTISPWRTVPAEIPRPDYAETGQVTRRPEDRVKSPEMIERMRRAGIAAAEVLAIGAAAIAPGVTTDEIDAVVHQAYIDRGGYPSTLNYRGYPKSLCTSVNEVICHGIPDDRQLQDGDIVNLDVTIWLDGVHGDTNATYGVGNVDDASKRLIDVTRQCLDRGIAAVAPGRPFSDIGRAIETHAVANGYEVVRAFVGHGIGEQFHTDLQIPHYYEPRMTTIMEPGMVFTIEPMISMGTGLHKIWDDDWTAVTADGSRTAQFEHTIVVTDTGVEILTTAN</sequence>
<keyword evidence="2" id="KW-0645">Protease</keyword>
<evidence type="ECO:0000313" key="11">
    <source>
        <dbReference type="EMBL" id="CAB4945648.1"/>
    </source>
</evidence>
<evidence type="ECO:0000259" key="5">
    <source>
        <dbReference type="Pfam" id="PF00557"/>
    </source>
</evidence>
<dbReference type="CDD" id="cd01086">
    <property type="entry name" value="MetAP1"/>
    <property type="match status" value="1"/>
</dbReference>
<evidence type="ECO:0000256" key="1">
    <source>
        <dbReference type="ARBA" id="ARBA00022438"/>
    </source>
</evidence>
<dbReference type="GO" id="GO:0006508">
    <property type="term" value="P:proteolysis"/>
    <property type="evidence" value="ECO:0007669"/>
    <property type="project" value="UniProtKB-KW"/>
</dbReference>
<feature type="domain" description="Peptidase M24" evidence="5">
    <location>
        <begin position="68"/>
        <end position="296"/>
    </location>
</feature>
<dbReference type="AlphaFoldDB" id="A0A6J7VLJ0"/>
<dbReference type="EMBL" id="CAEZVC010000065">
    <property type="protein sequence ID" value="CAB4624864.1"/>
    <property type="molecule type" value="Genomic_DNA"/>
</dbReference>
<evidence type="ECO:0000313" key="8">
    <source>
        <dbReference type="EMBL" id="CAB4577211.1"/>
    </source>
</evidence>
<dbReference type="HAMAP" id="MF_01974">
    <property type="entry name" value="MetAP_1"/>
    <property type="match status" value="1"/>
</dbReference>
<evidence type="ECO:0000256" key="2">
    <source>
        <dbReference type="ARBA" id="ARBA00022670"/>
    </source>
</evidence>
<accession>A0A6J7VLJ0</accession>
<gene>
    <name evidence="8" type="ORF">UFOPK1762_00275</name>
    <name evidence="9" type="ORF">UFOPK1906_01102</name>
    <name evidence="10" type="ORF">UFOPK2624_01542</name>
    <name evidence="6" type="ORF">UFOPK3331_01687</name>
    <name evidence="11" type="ORF">UFOPK3785_00491</name>
    <name evidence="12" type="ORF">UFOPK3927_00394</name>
    <name evidence="7" type="ORF">UFOPK4201_00314</name>
    <name evidence="13" type="ORF">UFOPK4371_02079</name>
</gene>
<evidence type="ECO:0000313" key="13">
    <source>
        <dbReference type="EMBL" id="CAB5078920.1"/>
    </source>
</evidence>
<dbReference type="EMBL" id="CAEZTY010000005">
    <property type="protein sequence ID" value="CAB4577211.1"/>
    <property type="molecule type" value="Genomic_DNA"/>
</dbReference>
<dbReference type="GO" id="GO:0046872">
    <property type="term" value="F:metal ion binding"/>
    <property type="evidence" value="ECO:0007669"/>
    <property type="project" value="UniProtKB-KW"/>
</dbReference>
<reference evidence="13" key="1">
    <citation type="submission" date="2020-05" db="EMBL/GenBank/DDBJ databases">
        <authorList>
            <person name="Chiriac C."/>
            <person name="Salcher M."/>
            <person name="Ghai R."/>
            <person name="Kavagutti S V."/>
        </authorList>
    </citation>
    <scope>NUCLEOTIDE SEQUENCE</scope>
</reference>